<evidence type="ECO:0000256" key="9">
    <source>
        <dbReference type="RuleBase" id="RU369079"/>
    </source>
</evidence>
<feature type="domain" description="Tripartite ATP-independent periplasmic transporters DctQ component" evidence="10">
    <location>
        <begin position="21"/>
        <end position="153"/>
    </location>
</feature>
<dbReference type="PANTHER" id="PTHR35011:SF2">
    <property type="entry name" value="2,3-DIKETO-L-GULONATE TRAP TRANSPORTER SMALL PERMEASE PROTEIN YIAM"/>
    <property type="match status" value="1"/>
</dbReference>
<dbReference type="EMBL" id="JFKA01000013">
    <property type="protein sequence ID" value="OSQ36027.1"/>
    <property type="molecule type" value="Genomic_DNA"/>
</dbReference>
<sequence>MLLHILRTTERIFLVTIFLLMVGLFTLGVAVREFSPQHASDFAWIEEVVQMLNLFLVFCALGLALERKRHVGVTTFRDALSIKKRKIVFRLIDSIGLLFSIYLVTLGVQMVQFVLASGQRSATLNIPMGWIYIAPTIGFALLALRYALSLAGVIDRFSPDPASAEHAYEEGAA</sequence>
<organism evidence="11 12">
    <name type="scientific">Thalassospira mesophila</name>
    <dbReference type="NCBI Taxonomy" id="1293891"/>
    <lineage>
        <taxon>Bacteria</taxon>
        <taxon>Pseudomonadati</taxon>
        <taxon>Pseudomonadota</taxon>
        <taxon>Alphaproteobacteria</taxon>
        <taxon>Rhodospirillales</taxon>
        <taxon>Thalassospiraceae</taxon>
        <taxon>Thalassospira</taxon>
    </lineage>
</organism>
<evidence type="ECO:0000313" key="12">
    <source>
        <dbReference type="Proteomes" id="UP000193391"/>
    </source>
</evidence>
<keyword evidence="2 9" id="KW-0813">Transport</keyword>
<comment type="caution">
    <text evidence="11">The sequence shown here is derived from an EMBL/GenBank/DDBJ whole genome shotgun (WGS) entry which is preliminary data.</text>
</comment>
<reference evidence="11 12" key="1">
    <citation type="submission" date="2014-03" db="EMBL/GenBank/DDBJ databases">
        <title>The draft genome sequence of Thalassospira mesophila JCM 18969.</title>
        <authorList>
            <person name="Lai Q."/>
            <person name="Shao Z."/>
        </authorList>
    </citation>
    <scope>NUCLEOTIDE SEQUENCE [LARGE SCALE GENOMIC DNA]</scope>
    <source>
        <strain evidence="11 12">JCM 18969</strain>
    </source>
</reference>
<dbReference type="Pfam" id="PF04290">
    <property type="entry name" value="DctQ"/>
    <property type="match status" value="1"/>
</dbReference>
<evidence type="ECO:0000256" key="4">
    <source>
        <dbReference type="ARBA" id="ARBA00022519"/>
    </source>
</evidence>
<keyword evidence="6 9" id="KW-1133">Transmembrane helix</keyword>
<feature type="transmembrane region" description="Helical" evidence="9">
    <location>
        <begin position="87"/>
        <end position="109"/>
    </location>
</feature>
<dbReference type="AlphaFoldDB" id="A0A1Y2KYF6"/>
<feature type="transmembrane region" description="Helical" evidence="9">
    <location>
        <begin position="12"/>
        <end position="31"/>
    </location>
</feature>
<evidence type="ECO:0000256" key="7">
    <source>
        <dbReference type="ARBA" id="ARBA00023136"/>
    </source>
</evidence>
<accession>A0A1Y2KYF6</accession>
<keyword evidence="7 9" id="KW-0472">Membrane</keyword>
<dbReference type="Proteomes" id="UP000193391">
    <property type="component" value="Unassembled WGS sequence"/>
</dbReference>
<evidence type="ECO:0000256" key="3">
    <source>
        <dbReference type="ARBA" id="ARBA00022475"/>
    </source>
</evidence>
<proteinExistence type="inferred from homology"/>
<evidence type="ECO:0000259" key="10">
    <source>
        <dbReference type="Pfam" id="PF04290"/>
    </source>
</evidence>
<comment type="similarity">
    <text evidence="8 9">Belongs to the TRAP transporter small permease family.</text>
</comment>
<evidence type="ECO:0000256" key="5">
    <source>
        <dbReference type="ARBA" id="ARBA00022692"/>
    </source>
</evidence>
<dbReference type="PANTHER" id="PTHR35011">
    <property type="entry name" value="2,3-DIKETO-L-GULONATE TRAP TRANSPORTER SMALL PERMEASE PROTEIN YIAM"/>
    <property type="match status" value="1"/>
</dbReference>
<dbReference type="GO" id="GO:0005886">
    <property type="term" value="C:plasma membrane"/>
    <property type="evidence" value="ECO:0007669"/>
    <property type="project" value="UniProtKB-SubCell"/>
</dbReference>
<gene>
    <name evidence="11" type="ORF">TMES_19405</name>
</gene>
<keyword evidence="3" id="KW-1003">Cell membrane</keyword>
<dbReference type="STRING" id="1293891.TMES_19405"/>
<comment type="function">
    <text evidence="9">Part of the tripartite ATP-independent periplasmic (TRAP) transport system.</text>
</comment>
<dbReference type="GO" id="GO:0015740">
    <property type="term" value="P:C4-dicarboxylate transport"/>
    <property type="evidence" value="ECO:0007669"/>
    <property type="project" value="TreeGrafter"/>
</dbReference>
<keyword evidence="12" id="KW-1185">Reference proteome</keyword>
<comment type="subunit">
    <text evidence="9">The complex comprises the extracytoplasmic solute receptor protein and the two transmembrane proteins.</text>
</comment>
<evidence type="ECO:0000313" key="11">
    <source>
        <dbReference type="EMBL" id="OSQ36027.1"/>
    </source>
</evidence>
<dbReference type="InterPro" id="IPR007387">
    <property type="entry name" value="TRAP_DctQ"/>
</dbReference>
<dbReference type="InterPro" id="IPR055348">
    <property type="entry name" value="DctQ"/>
</dbReference>
<feature type="transmembrane region" description="Helical" evidence="9">
    <location>
        <begin position="129"/>
        <end position="148"/>
    </location>
</feature>
<evidence type="ECO:0000256" key="2">
    <source>
        <dbReference type="ARBA" id="ARBA00022448"/>
    </source>
</evidence>
<evidence type="ECO:0000256" key="8">
    <source>
        <dbReference type="ARBA" id="ARBA00038436"/>
    </source>
</evidence>
<name>A0A1Y2KYF6_9PROT</name>
<keyword evidence="5 9" id="KW-0812">Transmembrane</keyword>
<protein>
    <recommendedName>
        <fullName evidence="9">TRAP transporter small permease protein</fullName>
    </recommendedName>
</protein>
<dbReference type="GO" id="GO:0022857">
    <property type="term" value="F:transmembrane transporter activity"/>
    <property type="evidence" value="ECO:0007669"/>
    <property type="project" value="UniProtKB-UniRule"/>
</dbReference>
<dbReference type="OrthoDB" id="7843639at2"/>
<evidence type="ECO:0000256" key="1">
    <source>
        <dbReference type="ARBA" id="ARBA00004429"/>
    </source>
</evidence>
<keyword evidence="4 9" id="KW-0997">Cell inner membrane</keyword>
<evidence type="ECO:0000256" key="6">
    <source>
        <dbReference type="ARBA" id="ARBA00022989"/>
    </source>
</evidence>
<feature type="transmembrane region" description="Helical" evidence="9">
    <location>
        <begin position="43"/>
        <end position="66"/>
    </location>
</feature>
<comment type="subcellular location">
    <subcellularLocation>
        <location evidence="1 9">Cell inner membrane</location>
        <topology evidence="1 9">Multi-pass membrane protein</topology>
    </subcellularLocation>
</comment>